<proteinExistence type="predicted"/>
<keyword evidence="1" id="KW-0812">Transmembrane</keyword>
<evidence type="ECO:0000313" key="3">
    <source>
        <dbReference type="EMBL" id="MDK9366133.1"/>
    </source>
</evidence>
<keyword evidence="1" id="KW-0472">Membrane</keyword>
<dbReference type="EMBL" id="JASSOM010000092">
    <property type="protein sequence ID" value="MDK9366133.1"/>
    <property type="molecule type" value="Genomic_DNA"/>
</dbReference>
<dbReference type="RefSeq" id="WP_282494447.1">
    <property type="nucleotide sequence ID" value="NZ_JASCAP010000038.1"/>
</dbReference>
<keyword evidence="4" id="KW-1185">Reference proteome</keyword>
<dbReference type="InterPro" id="IPR000089">
    <property type="entry name" value="Biotin_lipoyl"/>
</dbReference>
<dbReference type="PRINTS" id="PR01490">
    <property type="entry name" value="RTXTOXIND"/>
</dbReference>
<dbReference type="PANTHER" id="PTHR30386">
    <property type="entry name" value="MEMBRANE FUSION SUBUNIT OF EMRAB-TOLC MULTIDRUG EFFLUX PUMP"/>
    <property type="match status" value="1"/>
</dbReference>
<evidence type="ECO:0000256" key="1">
    <source>
        <dbReference type="SAM" id="Phobius"/>
    </source>
</evidence>
<feature type="domain" description="Lipoyl-binding" evidence="2">
    <location>
        <begin position="55"/>
        <end position="98"/>
    </location>
</feature>
<feature type="transmembrane region" description="Helical" evidence="1">
    <location>
        <begin position="30"/>
        <end position="49"/>
    </location>
</feature>
<gene>
    <name evidence="3" type="ORF">QQF32_23330</name>
</gene>
<organism evidence="3 4">
    <name type="scientific">Lelliottia wanjuensis</name>
    <dbReference type="NCBI Taxonomy" id="3050585"/>
    <lineage>
        <taxon>Bacteria</taxon>
        <taxon>Pseudomonadati</taxon>
        <taxon>Pseudomonadota</taxon>
        <taxon>Gammaproteobacteria</taxon>
        <taxon>Enterobacterales</taxon>
        <taxon>Enterobacteriaceae</taxon>
        <taxon>Lelliottia</taxon>
    </lineage>
</organism>
<reference evidence="3 4" key="1">
    <citation type="submission" date="2023-06" db="EMBL/GenBank/DDBJ databases">
        <title>Identification and characterization of antibiotic-resistant Gram-negative bacteria.</title>
        <authorList>
            <person name="Cho G.-S."/>
            <person name="Lee J."/>
            <person name="Tai E."/>
            <person name="Jeong S."/>
            <person name="Kim I."/>
            <person name="Kim B.-E."/>
            <person name="Jeong M.-I."/>
            <person name="Oh K.-K."/>
            <person name="Franz C.M.A.P."/>
        </authorList>
    </citation>
    <scope>NUCLEOTIDE SEQUENCE [LARGE SCALE GENOMIC DNA]</scope>
    <source>
        <strain evidence="3 4">V106_12</strain>
    </source>
</reference>
<evidence type="ECO:0000313" key="4">
    <source>
        <dbReference type="Proteomes" id="UP001223214"/>
    </source>
</evidence>
<dbReference type="Pfam" id="PF00364">
    <property type="entry name" value="Biotin_lipoyl"/>
    <property type="match status" value="1"/>
</dbReference>
<name>A0AAP4LD67_9ENTR</name>
<dbReference type="InterPro" id="IPR050739">
    <property type="entry name" value="MFP"/>
</dbReference>
<dbReference type="Proteomes" id="UP001223214">
    <property type="component" value="Unassembled WGS sequence"/>
</dbReference>
<keyword evidence="1" id="KW-1133">Transmembrane helix</keyword>
<sequence length="425" mass="48652">MGLFRQEVTESRRRHWLGEVIIASPPSLRLSAYIALGIVFVLILFIYFFSYTRKQQVSGVLMPDKGIIRIYSPQAGSVKNVFVKEGDKVTLGEPLFVLSSDRSLEGKDATQETISEQIRTRLKLFNNTLREVEGSWITDKTASERQIQQLTEQVKLQEQESNNQLMLSQLLNKRVAQYQELWGKEYVSLEQFQRVKEESLRQNGALETSRSALINSRRELIQRTNEQLQLESNYQKQRNDIASKIASTEQELTESESKREIIIRATKPGTVTALTATAGQYFDGHAPLLSIIPQDSRLLAYLYAPSYAVGFIRPHSDVWLRYPAWPWQKFGQYHGVVVSVSKVALTQNEMDLFENKEAGAPLYRIVVQPDAHYVNVYGQKMELQAGMQLEADVVRENRRLYEWIFEPLLKMAPSELVSQGKGNAQ</sequence>
<evidence type="ECO:0000259" key="2">
    <source>
        <dbReference type="Pfam" id="PF00364"/>
    </source>
</evidence>
<dbReference type="InterPro" id="IPR011053">
    <property type="entry name" value="Single_hybrid_motif"/>
</dbReference>
<dbReference type="PANTHER" id="PTHR30386:SF28">
    <property type="entry name" value="EXPORTED PROTEIN"/>
    <property type="match status" value="1"/>
</dbReference>
<dbReference type="AlphaFoldDB" id="A0AAP4LD67"/>
<comment type="caution">
    <text evidence="3">The sequence shown here is derived from an EMBL/GenBank/DDBJ whole genome shotgun (WGS) entry which is preliminary data.</text>
</comment>
<dbReference type="Gene3D" id="2.40.50.100">
    <property type="match status" value="1"/>
</dbReference>
<protein>
    <submittedName>
        <fullName evidence="3">HlyD family efflux transporter periplasmic adaptor subunit</fullName>
    </submittedName>
</protein>
<dbReference type="SUPFAM" id="SSF51230">
    <property type="entry name" value="Single hybrid motif"/>
    <property type="match status" value="1"/>
</dbReference>
<accession>A0AAP4LD67</accession>